<keyword evidence="1" id="KW-0805">Transcription regulation</keyword>
<feature type="region of interest" description="Disordered" evidence="4">
    <location>
        <begin position="335"/>
        <end position="355"/>
    </location>
</feature>
<gene>
    <name evidence="7" type="ORF">FTW19_12050</name>
</gene>
<feature type="compositionally biased region" description="Basic and acidic residues" evidence="4">
    <location>
        <begin position="339"/>
        <end position="355"/>
    </location>
</feature>
<name>A0A5B9E979_9BACT</name>
<dbReference type="InterPro" id="IPR010982">
    <property type="entry name" value="Lambda_DNA-bd_dom_sf"/>
</dbReference>
<dbReference type="EMBL" id="CP042806">
    <property type="protein sequence ID" value="QEE28668.1"/>
    <property type="molecule type" value="Genomic_DNA"/>
</dbReference>
<evidence type="ECO:0000256" key="4">
    <source>
        <dbReference type="SAM" id="MobiDB-lite"/>
    </source>
</evidence>
<dbReference type="PROSITE" id="PS50943">
    <property type="entry name" value="HTH_CROC1"/>
    <property type="match status" value="1"/>
</dbReference>
<protein>
    <submittedName>
        <fullName evidence="7">LacI family transcriptional regulator</fullName>
    </submittedName>
</protein>
<dbReference type="InterPro" id="IPR000843">
    <property type="entry name" value="HTH_LacI"/>
</dbReference>
<dbReference type="Pfam" id="PF00532">
    <property type="entry name" value="Peripla_BP_1"/>
    <property type="match status" value="1"/>
</dbReference>
<sequence>MAPNQKELAKLAGVSAGTVSNVISGSAKVSERSRQKVLEAIRVLNYRPNLIARSLKTNRTYTLGIVIPDITIPFFPKIVRGAEAAARERGYFLIVLDSEGSAEREADMLALLRAQRVEGILLVTAQSREAAETEDPQSVAGSPIICVDRVPVDLEVDSVCVDDAGASEMATAHLIENGHTRIAIITGPLSLQNERERLRGYRNALTRAGIPVDDSLIWNAAFGQEVVSGLCQRGFRTGDSKPTALLATNGVTGMAALRSLYSLGLRTPRDFAFVTFDQVNAEALFKPGISTVVQPTYEMGHRAVEVLLRRIEGGEQSPPPITRVQLPAELVVRESSAGRLKDEPAKSETKKHAKE</sequence>
<keyword evidence="3" id="KW-0804">Transcription</keyword>
<dbReference type="PROSITE" id="PS50932">
    <property type="entry name" value="HTH_LACI_2"/>
    <property type="match status" value="1"/>
</dbReference>
<dbReference type="GO" id="GO:0000976">
    <property type="term" value="F:transcription cis-regulatory region binding"/>
    <property type="evidence" value="ECO:0007669"/>
    <property type="project" value="TreeGrafter"/>
</dbReference>
<dbReference type="SUPFAM" id="SSF47413">
    <property type="entry name" value="lambda repressor-like DNA-binding domains"/>
    <property type="match status" value="1"/>
</dbReference>
<dbReference type="Gene3D" id="3.40.50.2300">
    <property type="match status" value="2"/>
</dbReference>
<accession>A0A5B9E979</accession>
<dbReference type="SUPFAM" id="SSF53822">
    <property type="entry name" value="Periplasmic binding protein-like I"/>
    <property type="match status" value="1"/>
</dbReference>
<evidence type="ECO:0000256" key="3">
    <source>
        <dbReference type="ARBA" id="ARBA00023163"/>
    </source>
</evidence>
<organism evidence="7 8">
    <name type="scientific">Terriglobus albidus</name>
    <dbReference type="NCBI Taxonomy" id="1592106"/>
    <lineage>
        <taxon>Bacteria</taxon>
        <taxon>Pseudomonadati</taxon>
        <taxon>Acidobacteriota</taxon>
        <taxon>Terriglobia</taxon>
        <taxon>Terriglobales</taxon>
        <taxon>Acidobacteriaceae</taxon>
        <taxon>Terriglobus</taxon>
    </lineage>
</organism>
<evidence type="ECO:0000259" key="6">
    <source>
        <dbReference type="PROSITE" id="PS50943"/>
    </source>
</evidence>
<dbReference type="Pfam" id="PF00356">
    <property type="entry name" value="LacI"/>
    <property type="match status" value="1"/>
</dbReference>
<dbReference type="RefSeq" id="WP_147647858.1">
    <property type="nucleotide sequence ID" value="NZ_CP042806.1"/>
</dbReference>
<keyword evidence="8" id="KW-1185">Reference proteome</keyword>
<dbReference type="GO" id="GO:0003700">
    <property type="term" value="F:DNA-binding transcription factor activity"/>
    <property type="evidence" value="ECO:0007669"/>
    <property type="project" value="TreeGrafter"/>
</dbReference>
<proteinExistence type="predicted"/>
<dbReference type="SMART" id="SM00354">
    <property type="entry name" value="HTH_LACI"/>
    <property type="match status" value="1"/>
</dbReference>
<dbReference type="CDD" id="cd01392">
    <property type="entry name" value="HTH_LacI"/>
    <property type="match status" value="1"/>
</dbReference>
<keyword evidence="2" id="KW-0238">DNA-binding</keyword>
<dbReference type="AlphaFoldDB" id="A0A5B9E979"/>
<dbReference type="Proteomes" id="UP000321820">
    <property type="component" value="Chromosome"/>
</dbReference>
<dbReference type="InterPro" id="IPR001387">
    <property type="entry name" value="Cro/C1-type_HTH"/>
</dbReference>
<dbReference type="InterPro" id="IPR001761">
    <property type="entry name" value="Peripla_BP/Lac1_sug-bd_dom"/>
</dbReference>
<dbReference type="InterPro" id="IPR028082">
    <property type="entry name" value="Peripla_BP_I"/>
</dbReference>
<evidence type="ECO:0000259" key="5">
    <source>
        <dbReference type="PROSITE" id="PS50932"/>
    </source>
</evidence>
<reference evidence="7 8" key="1">
    <citation type="submission" date="2019-08" db="EMBL/GenBank/DDBJ databases">
        <title>Complete genome sequence of Terriglobus albidus strain ORNL.</title>
        <authorList>
            <person name="Podar M."/>
        </authorList>
    </citation>
    <scope>NUCLEOTIDE SEQUENCE [LARGE SCALE GENOMIC DNA]</scope>
    <source>
        <strain evidence="7 8">ORNL</strain>
    </source>
</reference>
<evidence type="ECO:0000256" key="1">
    <source>
        <dbReference type="ARBA" id="ARBA00023015"/>
    </source>
</evidence>
<dbReference type="CDD" id="cd06267">
    <property type="entry name" value="PBP1_LacI_sugar_binding-like"/>
    <property type="match status" value="1"/>
</dbReference>
<dbReference type="OrthoDB" id="9796186at2"/>
<evidence type="ECO:0000313" key="8">
    <source>
        <dbReference type="Proteomes" id="UP000321820"/>
    </source>
</evidence>
<dbReference type="PANTHER" id="PTHR30146:SF109">
    <property type="entry name" value="HTH-TYPE TRANSCRIPTIONAL REGULATOR GALS"/>
    <property type="match status" value="1"/>
</dbReference>
<dbReference type="Gene3D" id="1.10.260.40">
    <property type="entry name" value="lambda repressor-like DNA-binding domains"/>
    <property type="match status" value="1"/>
</dbReference>
<dbReference type="PANTHER" id="PTHR30146">
    <property type="entry name" value="LACI-RELATED TRANSCRIPTIONAL REPRESSOR"/>
    <property type="match status" value="1"/>
</dbReference>
<feature type="domain" description="HTH lacI-type" evidence="5">
    <location>
        <begin position="3"/>
        <end position="57"/>
    </location>
</feature>
<dbReference type="KEGG" id="talb:FTW19_12050"/>
<evidence type="ECO:0000313" key="7">
    <source>
        <dbReference type="EMBL" id="QEE28668.1"/>
    </source>
</evidence>
<evidence type="ECO:0000256" key="2">
    <source>
        <dbReference type="ARBA" id="ARBA00023125"/>
    </source>
</evidence>
<feature type="domain" description="HTH cro/C1-type" evidence="6">
    <location>
        <begin position="5"/>
        <end position="47"/>
    </location>
</feature>